<dbReference type="SUPFAM" id="SSF89796">
    <property type="entry name" value="CoA-transferase family III (CaiB/BaiF)"/>
    <property type="match status" value="1"/>
</dbReference>
<comment type="caution">
    <text evidence="2">The sequence shown here is derived from an EMBL/GenBank/DDBJ whole genome shotgun (WGS) entry which is preliminary data.</text>
</comment>
<sequence length="382" mass="42315">MLAGAFSATILGYFGAHVIKVEPPKLGDPIRTWRTVKDGTSLWWWSLGRNKKSITVNLKSEEGQKIIRDLCKHCDVLIENFRPGQMEDWNLGPEDIKKVNDRIIYTRISGYGQTGPYSKKPGFASVCEGFGGFRYLNGVPGELPVRPNLSLGDTLAGIHAALGVCMAYVRLLENEKESGQVVDVSIFESVFNMLEAVVPEYSGAGEIREPAGTTITGIVPSNTYRCADRKLIIIGANTESMFKRLMYALDRKDLAEDENLSDNAGRVANEQKIDDAISNWAKKTTQKEALAILEDSRVAAGPILNIQDMFEDPHYQARELFEEVSANGKSLKIPAIMPRLERTPGFTDAAGPTLGADTDQVLQEFLSMDEDLIEKLRKQEII</sequence>
<dbReference type="AlphaFoldDB" id="A0A520LJN8"/>
<dbReference type="GO" id="GO:0008410">
    <property type="term" value="F:CoA-transferase activity"/>
    <property type="evidence" value="ECO:0007669"/>
    <property type="project" value="TreeGrafter"/>
</dbReference>
<name>A0A520LJN8_9GAMM</name>
<accession>A0A520LJN8</accession>
<evidence type="ECO:0000313" key="3">
    <source>
        <dbReference type="Proteomes" id="UP000318148"/>
    </source>
</evidence>
<keyword evidence="1 2" id="KW-0808">Transferase</keyword>
<dbReference type="InterPro" id="IPR044855">
    <property type="entry name" value="CoA-Trfase_III_dom3_sf"/>
</dbReference>
<gene>
    <name evidence="2" type="ORF">EVB02_04285</name>
</gene>
<organism evidence="2 3">
    <name type="scientific">SAR92 clade bacterium</name>
    <dbReference type="NCBI Taxonomy" id="2315479"/>
    <lineage>
        <taxon>Bacteria</taxon>
        <taxon>Pseudomonadati</taxon>
        <taxon>Pseudomonadota</taxon>
        <taxon>Gammaproteobacteria</taxon>
        <taxon>Cellvibrionales</taxon>
        <taxon>Porticoccaceae</taxon>
        <taxon>SAR92 clade</taxon>
    </lineage>
</organism>
<evidence type="ECO:0000313" key="2">
    <source>
        <dbReference type="EMBL" id="RZO03230.1"/>
    </source>
</evidence>
<dbReference type="Pfam" id="PF02515">
    <property type="entry name" value="CoA_transf_3"/>
    <property type="match status" value="1"/>
</dbReference>
<protein>
    <submittedName>
        <fullName evidence="2">CoA transferase</fullName>
    </submittedName>
</protein>
<dbReference type="InterPro" id="IPR023606">
    <property type="entry name" value="CoA-Trfase_III_dom_1_sf"/>
</dbReference>
<dbReference type="InterPro" id="IPR003673">
    <property type="entry name" value="CoA-Trfase_fam_III"/>
</dbReference>
<dbReference type="InterPro" id="IPR050483">
    <property type="entry name" value="CoA-transferase_III_domain"/>
</dbReference>
<dbReference type="PANTHER" id="PTHR48207:SF3">
    <property type="entry name" value="SUCCINATE--HYDROXYMETHYLGLUTARATE COA-TRANSFERASE"/>
    <property type="match status" value="1"/>
</dbReference>
<proteinExistence type="predicted"/>
<evidence type="ECO:0000256" key="1">
    <source>
        <dbReference type="ARBA" id="ARBA00022679"/>
    </source>
</evidence>
<reference evidence="2 3" key="1">
    <citation type="submission" date="2019-02" db="EMBL/GenBank/DDBJ databases">
        <title>Prokaryotic population dynamics and viral predation in marine succession experiment using metagenomics: the confinement effect.</title>
        <authorList>
            <person name="Haro-Moreno J.M."/>
            <person name="Rodriguez-Valera F."/>
            <person name="Lopez-Perez M."/>
        </authorList>
    </citation>
    <scope>NUCLEOTIDE SEQUENCE [LARGE SCALE GENOMIC DNA]</scope>
    <source>
        <strain evidence="2">MED-G169</strain>
    </source>
</reference>
<dbReference type="Gene3D" id="3.30.1540.10">
    <property type="entry name" value="formyl-coa transferase, domain 3"/>
    <property type="match status" value="1"/>
</dbReference>
<dbReference type="EMBL" id="SHBO01000068">
    <property type="protein sequence ID" value="RZO03230.1"/>
    <property type="molecule type" value="Genomic_DNA"/>
</dbReference>
<dbReference type="Proteomes" id="UP000318148">
    <property type="component" value="Unassembled WGS sequence"/>
</dbReference>
<dbReference type="Gene3D" id="3.40.50.10540">
    <property type="entry name" value="Crotonobetainyl-coa:carnitine coa-transferase, domain 1"/>
    <property type="match status" value="1"/>
</dbReference>
<dbReference type="PANTHER" id="PTHR48207">
    <property type="entry name" value="SUCCINATE--HYDROXYMETHYLGLUTARATE COA-TRANSFERASE"/>
    <property type="match status" value="1"/>
</dbReference>